<organism evidence="1 2">
    <name type="scientific">Oceaniradius stylonematis</name>
    <dbReference type="NCBI Taxonomy" id="2184161"/>
    <lineage>
        <taxon>Bacteria</taxon>
        <taxon>Pseudomonadati</taxon>
        <taxon>Pseudomonadota</taxon>
        <taxon>Alphaproteobacteria</taxon>
        <taxon>Hyphomicrobiales</taxon>
        <taxon>Ahrensiaceae</taxon>
        <taxon>Oceaniradius</taxon>
    </lineage>
</organism>
<dbReference type="AlphaFoldDB" id="A0A3A8AJ11"/>
<name>A0A3A8AJ11_9HYPH</name>
<accession>A0A3A8AJ11</accession>
<evidence type="ECO:0000313" key="2">
    <source>
        <dbReference type="Proteomes" id="UP000246132"/>
    </source>
</evidence>
<gene>
    <name evidence="1" type="ORF">DEM25_014605</name>
</gene>
<reference evidence="1 2" key="1">
    <citation type="journal article" date="2018" name="Int. J. Syst. Bacteriol.">
        <title>Oceaniradius stylonemae gen. nov., sp. nov., isolated from a red alga, Stylonema cornu-cervi.</title>
        <authorList>
            <person name="Jeong S."/>
        </authorList>
    </citation>
    <scope>NUCLEOTIDE SEQUENCE [LARGE SCALE GENOMIC DNA]</scope>
    <source>
        <strain evidence="1 2">StC1</strain>
    </source>
</reference>
<comment type="caution">
    <text evidence="1">The sequence shown here is derived from an EMBL/GenBank/DDBJ whole genome shotgun (WGS) entry which is preliminary data.</text>
</comment>
<dbReference type="Proteomes" id="UP000246132">
    <property type="component" value="Unassembled WGS sequence"/>
</dbReference>
<keyword evidence="2" id="KW-1185">Reference proteome</keyword>
<evidence type="ECO:0000313" key="1">
    <source>
        <dbReference type="EMBL" id="RKF05813.1"/>
    </source>
</evidence>
<protein>
    <submittedName>
        <fullName evidence="1">Uncharacterized protein</fullName>
    </submittedName>
</protein>
<sequence length="307" mass="33217">MYRYEDRLINVFRLENDVSSFVERLVSHSSGNSIERREIAMLFQDGSVSNIEWVTAIREMKLKDSISRLDRELLSCPLIKAAEEREIGQYASIMIAEFLSRQWADLPAPEILNRAVSLEAGGDLAVAAAAYDLAIDAYRRELASILGEGGAQRAFAGLLARASSGDRSLEYESELAALAGRLGVKSPDNIVVNVSPENIDRFKTYTSDRLAVALHDFARAASRGQFVTDAMSGSGHADYFLFSEGTTDAAITAAAVGSAVGTSPQWRALNADTLFYAASGNPDIAEQLSNGVPSEQFLFDLATGQSS</sequence>
<proteinExistence type="predicted"/>
<dbReference type="EMBL" id="QFWV02000008">
    <property type="protein sequence ID" value="RKF05813.1"/>
    <property type="molecule type" value="Genomic_DNA"/>
</dbReference>